<reference evidence="1 2" key="1">
    <citation type="journal article" date="2019" name="Microbiol. Resour. Announc.">
        <title>Draft Genome Sequence of Comamonas testosteroni TA441, a Bacterium That Has a Cryptic Phenol Degradation Gene Cluster.</title>
        <authorList>
            <person name="Arai H."/>
            <person name="Ishii M."/>
        </authorList>
    </citation>
    <scope>NUCLEOTIDE SEQUENCE [LARGE SCALE GENOMIC DNA]</scope>
    <source>
        <strain evidence="1 2">TA441</strain>
    </source>
</reference>
<organism evidence="1 2">
    <name type="scientific">Comamonas testosteroni</name>
    <name type="common">Pseudomonas testosteroni</name>
    <dbReference type="NCBI Taxonomy" id="285"/>
    <lineage>
        <taxon>Bacteria</taxon>
        <taxon>Pseudomonadati</taxon>
        <taxon>Pseudomonadota</taxon>
        <taxon>Betaproteobacteria</taxon>
        <taxon>Burkholderiales</taxon>
        <taxon>Comamonadaceae</taxon>
        <taxon>Comamonas</taxon>
    </lineage>
</organism>
<sequence length="113" mass="12728">MGARQAQLFTQRLHQQGIGGDVNAGRAAIDHELNIHRDASCLYPKNWVTKHNRTLYGGQLPRYKALGLTPKPGETRTDILKMKHCPESACRPPAPQFPRKPQPIQVHAIHCLY</sequence>
<name>A0A5A7MIM8_COMTE</name>
<dbReference type="EMBL" id="BKBW01000008">
    <property type="protein sequence ID" value="GEQ76751.1"/>
    <property type="molecule type" value="Genomic_DNA"/>
</dbReference>
<gene>
    <name evidence="1" type="ORF">CTTA_3756</name>
</gene>
<dbReference type="AlphaFoldDB" id="A0A5A7MIM8"/>
<proteinExistence type="predicted"/>
<comment type="caution">
    <text evidence="1">The sequence shown here is derived from an EMBL/GenBank/DDBJ whole genome shotgun (WGS) entry which is preliminary data.</text>
</comment>
<protein>
    <submittedName>
        <fullName evidence="1">Uncharacterized protein</fullName>
    </submittedName>
</protein>
<evidence type="ECO:0000313" key="1">
    <source>
        <dbReference type="EMBL" id="GEQ76751.1"/>
    </source>
</evidence>
<dbReference type="Proteomes" id="UP000323105">
    <property type="component" value="Unassembled WGS sequence"/>
</dbReference>
<evidence type="ECO:0000313" key="2">
    <source>
        <dbReference type="Proteomes" id="UP000323105"/>
    </source>
</evidence>
<accession>A0A5A7MIM8</accession>